<gene>
    <name evidence="1" type="ORF">R1flu_021855</name>
</gene>
<dbReference type="Proteomes" id="UP001605036">
    <property type="component" value="Unassembled WGS sequence"/>
</dbReference>
<accession>A0ABD1ZR66</accession>
<reference evidence="1 2" key="1">
    <citation type="submission" date="2024-09" db="EMBL/GenBank/DDBJ databases">
        <title>Chromosome-scale assembly of Riccia fluitans.</title>
        <authorList>
            <person name="Paukszto L."/>
            <person name="Sawicki J."/>
            <person name="Karawczyk K."/>
            <person name="Piernik-Szablinska J."/>
            <person name="Szczecinska M."/>
            <person name="Mazdziarz M."/>
        </authorList>
    </citation>
    <scope>NUCLEOTIDE SEQUENCE [LARGE SCALE GENOMIC DNA]</scope>
    <source>
        <strain evidence="1">Rf_01</strain>
        <tissue evidence="1">Aerial parts of the thallus</tissue>
    </source>
</reference>
<evidence type="ECO:0000313" key="1">
    <source>
        <dbReference type="EMBL" id="KAL2653727.1"/>
    </source>
</evidence>
<comment type="caution">
    <text evidence="1">The sequence shown here is derived from an EMBL/GenBank/DDBJ whole genome shotgun (WGS) entry which is preliminary data.</text>
</comment>
<dbReference type="EMBL" id="JBHFFA010000001">
    <property type="protein sequence ID" value="KAL2653727.1"/>
    <property type="molecule type" value="Genomic_DNA"/>
</dbReference>
<organism evidence="1 2">
    <name type="scientific">Riccia fluitans</name>
    <dbReference type="NCBI Taxonomy" id="41844"/>
    <lineage>
        <taxon>Eukaryota</taxon>
        <taxon>Viridiplantae</taxon>
        <taxon>Streptophyta</taxon>
        <taxon>Embryophyta</taxon>
        <taxon>Marchantiophyta</taxon>
        <taxon>Marchantiopsida</taxon>
        <taxon>Marchantiidae</taxon>
        <taxon>Marchantiales</taxon>
        <taxon>Ricciaceae</taxon>
        <taxon>Riccia</taxon>
    </lineage>
</organism>
<evidence type="ECO:0000313" key="2">
    <source>
        <dbReference type="Proteomes" id="UP001605036"/>
    </source>
</evidence>
<proteinExistence type="predicted"/>
<protein>
    <submittedName>
        <fullName evidence="1">Uncharacterized protein</fullName>
    </submittedName>
</protein>
<name>A0ABD1ZR66_9MARC</name>
<sequence>MYNRQENQVEELIVTDFRRDRRVVAVRRGNHYPDFCPKNGSHRRLTAALIILGCAFSGRDSLASFNGFISESIERSDNWVPVILSGCAFK</sequence>
<keyword evidence="2" id="KW-1185">Reference proteome</keyword>
<dbReference type="AlphaFoldDB" id="A0ABD1ZR66"/>